<accession>A0A9N9HNY3</accession>
<feature type="non-terminal residue" evidence="2">
    <location>
        <position position="53"/>
    </location>
</feature>
<evidence type="ECO:0000313" key="3">
    <source>
        <dbReference type="Proteomes" id="UP000789375"/>
    </source>
</evidence>
<protein>
    <submittedName>
        <fullName evidence="2">9058_t:CDS:1</fullName>
    </submittedName>
</protein>
<comment type="caution">
    <text evidence="2">The sequence shown here is derived from an EMBL/GenBank/DDBJ whole genome shotgun (WGS) entry which is preliminary data.</text>
</comment>
<name>A0A9N9HNY3_FUNMO</name>
<feature type="compositionally biased region" description="Basic and acidic residues" evidence="1">
    <location>
        <begin position="8"/>
        <end position="19"/>
    </location>
</feature>
<organism evidence="2 3">
    <name type="scientific">Funneliformis mosseae</name>
    <name type="common">Endomycorrhizal fungus</name>
    <name type="synonym">Glomus mosseae</name>
    <dbReference type="NCBI Taxonomy" id="27381"/>
    <lineage>
        <taxon>Eukaryota</taxon>
        <taxon>Fungi</taxon>
        <taxon>Fungi incertae sedis</taxon>
        <taxon>Mucoromycota</taxon>
        <taxon>Glomeromycotina</taxon>
        <taxon>Glomeromycetes</taxon>
        <taxon>Glomerales</taxon>
        <taxon>Glomeraceae</taxon>
        <taxon>Funneliformis</taxon>
    </lineage>
</organism>
<sequence length="53" mass="5835">MNNYQKGKKLENKTAERLDAVGIKNNNNGESKALRSHGFDSERSSLFPNGPGD</sequence>
<keyword evidence="3" id="KW-1185">Reference proteome</keyword>
<gene>
    <name evidence="2" type="ORF">FMOSSE_LOCUS13713</name>
</gene>
<dbReference type="EMBL" id="CAJVPP010008641">
    <property type="protein sequence ID" value="CAG8698611.1"/>
    <property type="molecule type" value="Genomic_DNA"/>
</dbReference>
<reference evidence="2" key="1">
    <citation type="submission" date="2021-06" db="EMBL/GenBank/DDBJ databases">
        <authorList>
            <person name="Kallberg Y."/>
            <person name="Tangrot J."/>
            <person name="Rosling A."/>
        </authorList>
    </citation>
    <scope>NUCLEOTIDE SEQUENCE</scope>
    <source>
        <strain evidence="2">87-6 pot B 2015</strain>
    </source>
</reference>
<evidence type="ECO:0000313" key="2">
    <source>
        <dbReference type="EMBL" id="CAG8698611.1"/>
    </source>
</evidence>
<proteinExistence type="predicted"/>
<dbReference type="AlphaFoldDB" id="A0A9N9HNY3"/>
<dbReference type="Proteomes" id="UP000789375">
    <property type="component" value="Unassembled WGS sequence"/>
</dbReference>
<evidence type="ECO:0000256" key="1">
    <source>
        <dbReference type="SAM" id="MobiDB-lite"/>
    </source>
</evidence>
<feature type="region of interest" description="Disordered" evidence="1">
    <location>
        <begin position="1"/>
        <end position="53"/>
    </location>
</feature>